<keyword evidence="2" id="KW-1185">Reference proteome</keyword>
<dbReference type="AlphaFoldDB" id="A0A096B2G6"/>
<dbReference type="EMBL" id="ADLO01000110">
    <property type="protein sequence ID" value="KGF53548.1"/>
    <property type="molecule type" value="Genomic_DNA"/>
</dbReference>
<evidence type="ECO:0000313" key="1">
    <source>
        <dbReference type="EMBL" id="KGF53548.1"/>
    </source>
</evidence>
<dbReference type="RefSeq" id="WP_044943094.1">
    <property type="nucleotide sequence ID" value="NZ_KN174167.1"/>
</dbReference>
<gene>
    <name evidence="1" type="ORF">HMPREF9460_03684</name>
</gene>
<name>A0A096B2G6_FLAPL</name>
<reference evidence="1 2" key="1">
    <citation type="submission" date="2011-08" db="EMBL/GenBank/DDBJ databases">
        <title>The Genome Sequence of Clostridium orbiscindens 1_3_50AFAA.</title>
        <authorList>
            <consortium name="The Broad Institute Genome Sequencing Platform"/>
            <person name="Earl A."/>
            <person name="Ward D."/>
            <person name="Feldgarden M."/>
            <person name="Gevers D."/>
            <person name="Daigneault M."/>
            <person name="Strauss J."/>
            <person name="Allen-Vercoe E."/>
            <person name="Young S.K."/>
            <person name="Zeng Q."/>
            <person name="Gargeya S."/>
            <person name="Fitzgerald M."/>
            <person name="Haas B."/>
            <person name="Abouelleil A."/>
            <person name="Alvarado L."/>
            <person name="Arachchi H.M."/>
            <person name="Berlin A."/>
            <person name="Brown A."/>
            <person name="Chapman S.B."/>
            <person name="Chen Z."/>
            <person name="Dunbar C."/>
            <person name="Freedman E."/>
            <person name="Gearin G."/>
            <person name="Gellesch M."/>
            <person name="Goldberg J."/>
            <person name="Griggs A."/>
            <person name="Gujja S."/>
            <person name="Heiman D."/>
            <person name="Howarth C."/>
            <person name="Larson L."/>
            <person name="Lui A."/>
            <person name="MacDonald P.J.P."/>
            <person name="Montmayeur A."/>
            <person name="Murphy C."/>
            <person name="Neiman D."/>
            <person name="Pearson M."/>
            <person name="Priest M."/>
            <person name="Roberts A."/>
            <person name="Saif S."/>
            <person name="Shea T."/>
            <person name="Shenoy N."/>
            <person name="Sisk P."/>
            <person name="Stolte C."/>
            <person name="Sykes S."/>
            <person name="Wortman J."/>
            <person name="Nusbaum C."/>
            <person name="Birren B."/>
        </authorList>
    </citation>
    <scope>NUCLEOTIDE SEQUENCE [LARGE SCALE GENOMIC DNA]</scope>
    <source>
        <strain evidence="1 2">1_3_50AFAA</strain>
    </source>
</reference>
<dbReference type="HOGENOM" id="CLU_1369737_0_0_9"/>
<accession>A0A096B2G6</accession>
<proteinExistence type="predicted"/>
<dbReference type="Proteomes" id="UP000029585">
    <property type="component" value="Unassembled WGS sequence"/>
</dbReference>
<evidence type="ECO:0000313" key="2">
    <source>
        <dbReference type="Proteomes" id="UP000029585"/>
    </source>
</evidence>
<organism evidence="1 2">
    <name type="scientific">Flavonifractor plautii 1_3_50AFAA</name>
    <dbReference type="NCBI Taxonomy" id="742738"/>
    <lineage>
        <taxon>Bacteria</taxon>
        <taxon>Bacillati</taxon>
        <taxon>Bacillota</taxon>
        <taxon>Clostridia</taxon>
        <taxon>Eubacteriales</taxon>
        <taxon>Oscillospiraceae</taxon>
        <taxon>Flavonifractor</taxon>
    </lineage>
</organism>
<comment type="caution">
    <text evidence="1">The sequence shown here is derived from an EMBL/GenBank/DDBJ whole genome shotgun (WGS) entry which is preliminary data.</text>
</comment>
<protein>
    <submittedName>
        <fullName evidence="1">Uncharacterized protein</fullName>
    </submittedName>
</protein>
<sequence length="209" mass="24605">MGRKEEMFQYAREKLTPYISERANLLRKDCAAYLEMKREYHRIVSDLLQTAQKRQAAGTLGQIHYFSIFYLQSSAVTQSYDFALSLTNERYCLDQNGLLCFWCPQRLFQAVEEDLSFFEKDARQMWIRIRPYELEEIRRAYINNLYQLAGFFFGEESLDAAVLGGIARLDCCDEVRFSFGGYMDQTIQFALFRKGDEHEILSPENRPKV</sequence>